<sequence length="372" mass="41326">MSSTNLQKIKEIEDEMARTQKNKATAKHLGLLKARLAKLKAEVVSSAVKGKGGGAGDGFDVNKSGDTRVGLVGFPSVGKSTLLTKLTGTESEAAAYEFTTLTAIPGVLRYKGAKIQLLDLPGIIEGAKDGKGRGRQVIGTARTCNVILIVLDASKPMTHKRIIEHELEGFGIRLNKEPPDIVVQRKEKGGVTYRASGQQDHLDIEIATSICREYRMHNADIVVKKTNATVDDLIDVIIGSRVYIPCIYVLNKIDAITIEELDLLDKFPHYVPISARDEWNFDELLEKIWDYCKMCRVYTKPKGQIPDYNEPVILHTLTPTVEDFCNRLHRGIMDQFKYAWVWGSSVKHQPQKVGTSHTLCDEDVVQIVKKVG</sequence>
<dbReference type="InterPro" id="IPR012675">
    <property type="entry name" value="Beta-grasp_dom_sf"/>
</dbReference>
<dbReference type="InterPro" id="IPR012676">
    <property type="entry name" value="TGS-like"/>
</dbReference>
<evidence type="ECO:0000256" key="2">
    <source>
        <dbReference type="ARBA" id="ARBA00023134"/>
    </source>
</evidence>
<dbReference type="CDD" id="cd17230">
    <property type="entry name" value="TGS_DRG1"/>
    <property type="match status" value="1"/>
</dbReference>
<dbReference type="Pfam" id="PF16897">
    <property type="entry name" value="MMR_HSR1_Xtn"/>
    <property type="match status" value="1"/>
</dbReference>
<dbReference type="AlphaFoldDB" id="A0A7S1GFE4"/>
<gene>
    <name evidence="5" type="ORF">BSP0115_LOCUS18472</name>
</gene>
<dbReference type="FunFam" id="3.10.20.30:FF:000003">
    <property type="entry name" value="Developmentally-regulated GTP-binding protein 1"/>
    <property type="match status" value="1"/>
</dbReference>
<feature type="domain" description="TGS" evidence="4">
    <location>
        <begin position="293"/>
        <end position="369"/>
    </location>
</feature>
<evidence type="ECO:0000256" key="1">
    <source>
        <dbReference type="ARBA" id="ARBA00022741"/>
    </source>
</evidence>
<dbReference type="InterPro" id="IPR031167">
    <property type="entry name" value="G_OBG"/>
</dbReference>
<proteinExistence type="predicted"/>
<evidence type="ECO:0000313" key="5">
    <source>
        <dbReference type="EMBL" id="CAD8925208.1"/>
    </source>
</evidence>
<dbReference type="InterPro" id="IPR031662">
    <property type="entry name" value="GTP-binding_2"/>
</dbReference>
<evidence type="ECO:0008006" key="6">
    <source>
        <dbReference type="Google" id="ProtNLM"/>
    </source>
</evidence>
<feature type="domain" description="OBG-type G" evidence="3">
    <location>
        <begin position="67"/>
        <end position="293"/>
    </location>
</feature>
<name>A0A7S1GFE4_9STRA</name>
<protein>
    <recommendedName>
        <fullName evidence="6">OBG-type G domain-containing protein</fullName>
    </recommendedName>
</protein>
<keyword evidence="1" id="KW-0547">Nucleotide-binding</keyword>
<evidence type="ECO:0000259" key="4">
    <source>
        <dbReference type="PROSITE" id="PS51880"/>
    </source>
</evidence>
<dbReference type="GO" id="GO:0003924">
    <property type="term" value="F:GTPase activity"/>
    <property type="evidence" value="ECO:0007669"/>
    <property type="project" value="InterPro"/>
</dbReference>
<organism evidence="5">
    <name type="scientific">Bicosoecida sp. CB-2014</name>
    <dbReference type="NCBI Taxonomy" id="1486930"/>
    <lineage>
        <taxon>Eukaryota</taxon>
        <taxon>Sar</taxon>
        <taxon>Stramenopiles</taxon>
        <taxon>Bigyra</taxon>
        <taxon>Opalozoa</taxon>
        <taxon>Bicosoecida</taxon>
    </lineage>
</organism>
<dbReference type="SUPFAM" id="SSF52540">
    <property type="entry name" value="P-loop containing nucleoside triphosphate hydrolases"/>
    <property type="match status" value="1"/>
</dbReference>
<reference evidence="5" key="1">
    <citation type="submission" date="2021-01" db="EMBL/GenBank/DDBJ databases">
        <authorList>
            <person name="Corre E."/>
            <person name="Pelletier E."/>
            <person name="Niang G."/>
            <person name="Scheremetjew M."/>
            <person name="Finn R."/>
            <person name="Kale V."/>
            <person name="Holt S."/>
            <person name="Cochrane G."/>
            <person name="Meng A."/>
            <person name="Brown T."/>
            <person name="Cohen L."/>
        </authorList>
    </citation>
    <scope>NUCLEOTIDE SEQUENCE</scope>
    <source>
        <strain evidence="5">Ms1</strain>
    </source>
</reference>
<dbReference type="FunFam" id="3.40.50.300:FF:000740">
    <property type="entry name" value="Putative GTP-binding protein 1"/>
    <property type="match status" value="1"/>
</dbReference>
<dbReference type="Pfam" id="PF02824">
    <property type="entry name" value="TGS"/>
    <property type="match status" value="1"/>
</dbReference>
<evidence type="ECO:0000259" key="3">
    <source>
        <dbReference type="PROSITE" id="PS51710"/>
    </source>
</evidence>
<dbReference type="GO" id="GO:0005525">
    <property type="term" value="F:GTP binding"/>
    <property type="evidence" value="ECO:0007669"/>
    <property type="project" value="UniProtKB-KW"/>
</dbReference>
<dbReference type="InterPro" id="IPR004095">
    <property type="entry name" value="TGS"/>
</dbReference>
<dbReference type="Gene3D" id="3.10.20.30">
    <property type="match status" value="1"/>
</dbReference>
<dbReference type="Gene3D" id="6.10.140.1070">
    <property type="match status" value="2"/>
</dbReference>
<dbReference type="PRINTS" id="PR00326">
    <property type="entry name" value="GTP1OBG"/>
</dbReference>
<dbReference type="InterPro" id="IPR045001">
    <property type="entry name" value="DRG"/>
</dbReference>
<keyword evidence="2" id="KW-0342">GTP-binding</keyword>
<accession>A0A7S1GFE4</accession>
<dbReference type="InterPro" id="IPR005225">
    <property type="entry name" value="Small_GTP-bd"/>
</dbReference>
<dbReference type="InterPro" id="IPR006074">
    <property type="entry name" value="GTP1-OBG_CS"/>
</dbReference>
<dbReference type="PROSITE" id="PS51710">
    <property type="entry name" value="G_OBG"/>
    <property type="match status" value="1"/>
</dbReference>
<dbReference type="PANTHER" id="PTHR43127">
    <property type="entry name" value="DEVELOPMENTALLY-REGULATED GTP-BINDING PROTEIN 2"/>
    <property type="match status" value="1"/>
</dbReference>
<dbReference type="InterPro" id="IPR006073">
    <property type="entry name" value="GTP-bd"/>
</dbReference>
<dbReference type="Pfam" id="PF01926">
    <property type="entry name" value="MMR_HSR1"/>
    <property type="match status" value="1"/>
</dbReference>
<dbReference type="PROSITE" id="PS00905">
    <property type="entry name" value="GTP1_OBG"/>
    <property type="match status" value="1"/>
</dbReference>
<dbReference type="EMBL" id="HBFS01027583">
    <property type="protein sequence ID" value="CAD8925208.1"/>
    <property type="molecule type" value="Transcribed_RNA"/>
</dbReference>
<dbReference type="PROSITE" id="PS51880">
    <property type="entry name" value="TGS"/>
    <property type="match status" value="1"/>
</dbReference>
<dbReference type="SUPFAM" id="SSF81271">
    <property type="entry name" value="TGS-like"/>
    <property type="match status" value="1"/>
</dbReference>
<dbReference type="NCBIfam" id="TIGR00231">
    <property type="entry name" value="small_GTP"/>
    <property type="match status" value="1"/>
</dbReference>
<dbReference type="InterPro" id="IPR027417">
    <property type="entry name" value="P-loop_NTPase"/>
</dbReference>
<dbReference type="CDD" id="cd01896">
    <property type="entry name" value="DRG"/>
    <property type="match status" value="1"/>
</dbReference>